<dbReference type="EnsemblPlants" id="OGLUM04G02340.1">
    <property type="protein sequence ID" value="OGLUM04G02340.1"/>
    <property type="gene ID" value="OGLUM04G02340"/>
</dbReference>
<dbReference type="Proteomes" id="UP000026961">
    <property type="component" value="Chromosome 4"/>
</dbReference>
<reference evidence="2" key="2">
    <citation type="submission" date="2018-05" db="EMBL/GenBank/DDBJ databases">
        <title>OgluRS3 (Oryza glumaepatula Reference Sequence Version 3).</title>
        <authorList>
            <person name="Zhang J."/>
            <person name="Kudrna D."/>
            <person name="Lee S."/>
            <person name="Talag J."/>
            <person name="Welchert J."/>
            <person name="Wing R.A."/>
        </authorList>
    </citation>
    <scope>NUCLEOTIDE SEQUENCE [LARGE SCALE GENOMIC DNA]</scope>
</reference>
<dbReference type="AlphaFoldDB" id="A0A0D9ZH20"/>
<dbReference type="Gramene" id="OGLUM04G02340.1">
    <property type="protein sequence ID" value="OGLUM04G02340.1"/>
    <property type="gene ID" value="OGLUM04G02340"/>
</dbReference>
<feature type="region of interest" description="Disordered" evidence="1">
    <location>
        <begin position="48"/>
        <end position="67"/>
    </location>
</feature>
<sequence length="67" mass="7212">MAVADERWPAVVEAKALIRVSLPDAGQHLNQQGRPVYLMDHGPVGPGYGEGAVKGLRDTNFDSPQNN</sequence>
<keyword evidence="3" id="KW-1185">Reference proteome</keyword>
<proteinExistence type="predicted"/>
<evidence type="ECO:0000313" key="2">
    <source>
        <dbReference type="EnsemblPlants" id="OGLUM04G02340.1"/>
    </source>
</evidence>
<reference evidence="2" key="1">
    <citation type="submission" date="2015-04" db="UniProtKB">
        <authorList>
            <consortium name="EnsemblPlants"/>
        </authorList>
    </citation>
    <scope>IDENTIFICATION</scope>
</reference>
<dbReference type="HOGENOM" id="CLU_2816577_0_0_1"/>
<evidence type="ECO:0000313" key="3">
    <source>
        <dbReference type="Proteomes" id="UP000026961"/>
    </source>
</evidence>
<organism evidence="2">
    <name type="scientific">Oryza glumipatula</name>
    <dbReference type="NCBI Taxonomy" id="40148"/>
    <lineage>
        <taxon>Eukaryota</taxon>
        <taxon>Viridiplantae</taxon>
        <taxon>Streptophyta</taxon>
        <taxon>Embryophyta</taxon>
        <taxon>Tracheophyta</taxon>
        <taxon>Spermatophyta</taxon>
        <taxon>Magnoliopsida</taxon>
        <taxon>Liliopsida</taxon>
        <taxon>Poales</taxon>
        <taxon>Poaceae</taxon>
        <taxon>BOP clade</taxon>
        <taxon>Oryzoideae</taxon>
        <taxon>Oryzeae</taxon>
        <taxon>Oryzinae</taxon>
        <taxon>Oryza</taxon>
    </lineage>
</organism>
<evidence type="ECO:0000256" key="1">
    <source>
        <dbReference type="SAM" id="MobiDB-lite"/>
    </source>
</evidence>
<name>A0A0D9ZH20_9ORYZ</name>
<protein>
    <submittedName>
        <fullName evidence="2">Uncharacterized protein</fullName>
    </submittedName>
</protein>
<accession>A0A0D9ZH20</accession>